<dbReference type="OrthoDB" id="272806at2"/>
<proteinExistence type="predicted"/>
<reference evidence="1 2" key="1">
    <citation type="submission" date="2019-02" db="EMBL/GenBank/DDBJ databases">
        <title>Deep-cultivation of Planctomycetes and their phenomic and genomic characterization uncovers novel biology.</title>
        <authorList>
            <person name="Wiegand S."/>
            <person name="Jogler M."/>
            <person name="Boedeker C."/>
            <person name="Pinto D."/>
            <person name="Vollmers J."/>
            <person name="Rivas-Marin E."/>
            <person name="Kohn T."/>
            <person name="Peeters S.H."/>
            <person name="Heuer A."/>
            <person name="Rast P."/>
            <person name="Oberbeckmann S."/>
            <person name="Bunk B."/>
            <person name="Jeske O."/>
            <person name="Meyerdierks A."/>
            <person name="Storesund J.E."/>
            <person name="Kallscheuer N."/>
            <person name="Luecker S."/>
            <person name="Lage O.M."/>
            <person name="Pohl T."/>
            <person name="Merkel B.J."/>
            <person name="Hornburger P."/>
            <person name="Mueller R.-W."/>
            <person name="Bruemmer F."/>
            <person name="Labrenz M."/>
            <person name="Spormann A.M."/>
            <person name="Op den Camp H."/>
            <person name="Overmann J."/>
            <person name="Amann R."/>
            <person name="Jetten M.S.M."/>
            <person name="Mascher T."/>
            <person name="Medema M.H."/>
            <person name="Devos D.P."/>
            <person name="Kaster A.-K."/>
            <person name="Ovreas L."/>
            <person name="Rohde M."/>
            <person name="Galperin M.Y."/>
            <person name="Jogler C."/>
        </authorList>
    </citation>
    <scope>NUCLEOTIDE SEQUENCE [LARGE SCALE GENOMIC DNA]</scope>
    <source>
        <strain evidence="1 2">Pan189</strain>
    </source>
</reference>
<dbReference type="RefSeq" id="WP_145363168.1">
    <property type="nucleotide sequence ID" value="NZ_CP036268.1"/>
</dbReference>
<dbReference type="KEGG" id="svp:Pan189_13830"/>
<dbReference type="InterPro" id="IPR036465">
    <property type="entry name" value="vWFA_dom_sf"/>
</dbReference>
<dbReference type="SUPFAM" id="SSF53300">
    <property type="entry name" value="vWA-like"/>
    <property type="match status" value="1"/>
</dbReference>
<gene>
    <name evidence="1" type="ORF">Pan189_13830</name>
</gene>
<evidence type="ECO:0008006" key="3">
    <source>
        <dbReference type="Google" id="ProtNLM"/>
    </source>
</evidence>
<accession>A0A517QZE2</accession>
<evidence type="ECO:0000313" key="1">
    <source>
        <dbReference type="EMBL" id="QDT37017.1"/>
    </source>
</evidence>
<keyword evidence="2" id="KW-1185">Reference proteome</keyword>
<dbReference type="Gene3D" id="3.40.50.410">
    <property type="entry name" value="von Willebrand factor, type A domain"/>
    <property type="match status" value="1"/>
</dbReference>
<dbReference type="EMBL" id="CP036268">
    <property type="protein sequence ID" value="QDT37017.1"/>
    <property type="molecule type" value="Genomic_DNA"/>
</dbReference>
<evidence type="ECO:0000313" key="2">
    <source>
        <dbReference type="Proteomes" id="UP000317318"/>
    </source>
</evidence>
<protein>
    <recommendedName>
        <fullName evidence="3">VWFA domain-containing protein</fullName>
    </recommendedName>
</protein>
<name>A0A517QZE2_9PLAN</name>
<dbReference type="AlphaFoldDB" id="A0A517QZE2"/>
<sequence>MKADPALGNQWHAGGRAETSAAPLRASGWGLSFVFHVCLLVFAASSLKSCGGSAPVDAGTDYRAVGLVERPASDSISTETTEPVEPAIDAAAEISNVPSATALDSAAPPIELDLPEADLIGSGIPKPSPLRPQFVPDSVPSNVGAASGSPMPAPAGLKAGAAEFLGVSDSGKRFVYVIDHSGSMQEHNKLAIAKAELISSLQALDAEQLFQIVFYNQDPHTLKLPVRKADGMFYSTDINRTLAGQLINSVRADGGTNHMPALELALSFKPDVIFLLTDADEPRLSAKELDVIRRWNKNGARIHCVEFGTGPEIGTDSYLVDLARRNGGTRRYHDTSRFARR</sequence>
<dbReference type="Proteomes" id="UP000317318">
    <property type="component" value="Chromosome"/>
</dbReference>
<organism evidence="1 2">
    <name type="scientific">Stratiformator vulcanicus</name>
    <dbReference type="NCBI Taxonomy" id="2527980"/>
    <lineage>
        <taxon>Bacteria</taxon>
        <taxon>Pseudomonadati</taxon>
        <taxon>Planctomycetota</taxon>
        <taxon>Planctomycetia</taxon>
        <taxon>Planctomycetales</taxon>
        <taxon>Planctomycetaceae</taxon>
        <taxon>Stratiformator</taxon>
    </lineage>
</organism>